<sequence length="92" mass="10683">MDEMVKVFLDYSNRNRHPVRIEMEGAKYIMRDECSSDRQCGEKYVCCEKRWCDLSRDCGMANFCLPNCQSTKMTHLSSTGIIGMPLIDLVYD</sequence>
<evidence type="ECO:0000313" key="1">
    <source>
        <dbReference type="Proteomes" id="UP000887577"/>
    </source>
</evidence>
<reference evidence="2" key="1">
    <citation type="submission" date="2022-11" db="UniProtKB">
        <authorList>
            <consortium name="WormBaseParasite"/>
        </authorList>
    </citation>
    <scope>IDENTIFICATION</scope>
</reference>
<evidence type="ECO:0000313" key="2">
    <source>
        <dbReference type="WBParaSite" id="PSU_v2.g16100.t1"/>
    </source>
</evidence>
<protein>
    <submittedName>
        <fullName evidence="2">Uncharacterized protein</fullName>
    </submittedName>
</protein>
<dbReference type="AlphaFoldDB" id="A0A914YFG3"/>
<dbReference type="Proteomes" id="UP000887577">
    <property type="component" value="Unplaced"/>
</dbReference>
<dbReference type="WBParaSite" id="PSU_v2.g16100.t1">
    <property type="protein sequence ID" value="PSU_v2.g16100.t1"/>
    <property type="gene ID" value="PSU_v2.g16100"/>
</dbReference>
<proteinExistence type="predicted"/>
<name>A0A914YFG3_9BILA</name>
<organism evidence="1 2">
    <name type="scientific">Panagrolaimus superbus</name>
    <dbReference type="NCBI Taxonomy" id="310955"/>
    <lineage>
        <taxon>Eukaryota</taxon>
        <taxon>Metazoa</taxon>
        <taxon>Ecdysozoa</taxon>
        <taxon>Nematoda</taxon>
        <taxon>Chromadorea</taxon>
        <taxon>Rhabditida</taxon>
        <taxon>Tylenchina</taxon>
        <taxon>Panagrolaimomorpha</taxon>
        <taxon>Panagrolaimoidea</taxon>
        <taxon>Panagrolaimidae</taxon>
        <taxon>Panagrolaimus</taxon>
    </lineage>
</organism>
<accession>A0A914YFG3</accession>
<keyword evidence="1" id="KW-1185">Reference proteome</keyword>